<feature type="domain" description="PHD-type" evidence="13">
    <location>
        <begin position="53"/>
        <end position="101"/>
    </location>
</feature>
<evidence type="ECO:0000256" key="3">
    <source>
        <dbReference type="ARBA" id="ARBA00022679"/>
    </source>
</evidence>
<dbReference type="Gene3D" id="3.30.40.10">
    <property type="entry name" value="Zinc/RING finger domain, C3HC4 (zinc finger)"/>
    <property type="match status" value="1"/>
</dbReference>
<dbReference type="Pfam" id="PF00628">
    <property type="entry name" value="PHD"/>
    <property type="match status" value="1"/>
</dbReference>
<dbReference type="Proteomes" id="UP000245207">
    <property type="component" value="Unassembled WGS sequence"/>
</dbReference>
<dbReference type="OrthoDB" id="336088at2759"/>
<organism evidence="15 16">
    <name type="scientific">Artemisia annua</name>
    <name type="common">Sweet wormwood</name>
    <dbReference type="NCBI Taxonomy" id="35608"/>
    <lineage>
        <taxon>Eukaryota</taxon>
        <taxon>Viridiplantae</taxon>
        <taxon>Streptophyta</taxon>
        <taxon>Embryophyta</taxon>
        <taxon>Tracheophyta</taxon>
        <taxon>Spermatophyta</taxon>
        <taxon>Magnoliopsida</taxon>
        <taxon>eudicotyledons</taxon>
        <taxon>Gunneridae</taxon>
        <taxon>Pentapetalae</taxon>
        <taxon>asterids</taxon>
        <taxon>campanulids</taxon>
        <taxon>Asterales</taxon>
        <taxon>Asteraceae</taxon>
        <taxon>Asteroideae</taxon>
        <taxon>Anthemideae</taxon>
        <taxon>Artemisiinae</taxon>
        <taxon>Artemisia</taxon>
    </lineage>
</organism>
<evidence type="ECO:0000256" key="12">
    <source>
        <dbReference type="PROSITE-ProRule" id="PRU00146"/>
    </source>
</evidence>
<evidence type="ECO:0000256" key="6">
    <source>
        <dbReference type="ARBA" id="ARBA00022771"/>
    </source>
</evidence>
<keyword evidence="4" id="KW-0949">S-adenosyl-L-methionine</keyword>
<dbReference type="InterPro" id="IPR013083">
    <property type="entry name" value="Znf_RING/FYVE/PHD"/>
</dbReference>
<dbReference type="InterPro" id="IPR046341">
    <property type="entry name" value="SET_dom_sf"/>
</dbReference>
<protein>
    <recommendedName>
        <fullName evidence="11">[histone H3]-lysine(27) N-methyltransferase</fullName>
        <ecNumber evidence="11">2.1.1.369</ecNumber>
    </recommendedName>
</protein>
<name>A0A2U1M7E1_ARTAN</name>
<dbReference type="EC" id="2.1.1.369" evidence="11"/>
<dbReference type="GO" id="GO:0032259">
    <property type="term" value="P:methylation"/>
    <property type="evidence" value="ECO:0007669"/>
    <property type="project" value="UniProtKB-KW"/>
</dbReference>
<dbReference type="STRING" id="35608.A0A2U1M7E1"/>
<dbReference type="GO" id="GO:0005634">
    <property type="term" value="C:nucleus"/>
    <property type="evidence" value="ECO:0007669"/>
    <property type="project" value="UniProtKB-SubCell"/>
</dbReference>
<evidence type="ECO:0000313" key="16">
    <source>
        <dbReference type="Proteomes" id="UP000245207"/>
    </source>
</evidence>
<dbReference type="InterPro" id="IPR019786">
    <property type="entry name" value="Zinc_finger_PHD-type_CS"/>
</dbReference>
<evidence type="ECO:0000313" key="15">
    <source>
        <dbReference type="EMBL" id="PWA57185.1"/>
    </source>
</evidence>
<evidence type="ECO:0000256" key="4">
    <source>
        <dbReference type="ARBA" id="ARBA00022691"/>
    </source>
</evidence>
<comment type="subcellular location">
    <subcellularLocation>
        <location evidence="1">Nucleus</location>
    </subcellularLocation>
</comment>
<dbReference type="GO" id="GO:0006275">
    <property type="term" value="P:regulation of DNA replication"/>
    <property type="evidence" value="ECO:0007669"/>
    <property type="project" value="UniProtKB-ARBA"/>
</dbReference>
<dbReference type="AlphaFoldDB" id="A0A2U1M7E1"/>
<evidence type="ECO:0000259" key="14">
    <source>
        <dbReference type="PROSITE" id="PS50280"/>
    </source>
</evidence>
<reference evidence="15 16" key="1">
    <citation type="journal article" date="2018" name="Mol. Plant">
        <title>The genome of Artemisia annua provides insight into the evolution of Asteraceae family and artemisinin biosynthesis.</title>
        <authorList>
            <person name="Shen Q."/>
            <person name="Zhang L."/>
            <person name="Liao Z."/>
            <person name="Wang S."/>
            <person name="Yan T."/>
            <person name="Shi P."/>
            <person name="Liu M."/>
            <person name="Fu X."/>
            <person name="Pan Q."/>
            <person name="Wang Y."/>
            <person name="Lv Z."/>
            <person name="Lu X."/>
            <person name="Zhang F."/>
            <person name="Jiang W."/>
            <person name="Ma Y."/>
            <person name="Chen M."/>
            <person name="Hao X."/>
            <person name="Li L."/>
            <person name="Tang Y."/>
            <person name="Lv G."/>
            <person name="Zhou Y."/>
            <person name="Sun X."/>
            <person name="Brodelius P.E."/>
            <person name="Rose J.K.C."/>
            <person name="Tang K."/>
        </authorList>
    </citation>
    <scope>NUCLEOTIDE SEQUENCE [LARGE SCALE GENOMIC DNA]</scope>
    <source>
        <strain evidence="16">cv. Huhao1</strain>
        <tissue evidence="15">Leaf</tissue>
    </source>
</reference>
<evidence type="ECO:0000256" key="2">
    <source>
        <dbReference type="ARBA" id="ARBA00022603"/>
    </source>
</evidence>
<dbReference type="FunFam" id="2.170.270.10:FF:000038">
    <property type="entry name" value="Histone-lysine N-methyltransferase ATXR5"/>
    <property type="match status" value="1"/>
</dbReference>
<keyword evidence="2 15" id="KW-0489">Methyltransferase</keyword>
<dbReference type="SUPFAM" id="SSF82199">
    <property type="entry name" value="SET domain"/>
    <property type="match status" value="1"/>
</dbReference>
<dbReference type="InterPro" id="IPR053114">
    <property type="entry name" value="ATXR5/ATXR6"/>
</dbReference>
<dbReference type="CDD" id="cd10539">
    <property type="entry name" value="SET_ATXR5_6-like"/>
    <property type="match status" value="1"/>
</dbReference>
<dbReference type="Pfam" id="PF00856">
    <property type="entry name" value="SET"/>
    <property type="match status" value="1"/>
</dbReference>
<keyword evidence="5" id="KW-0479">Metal-binding</keyword>
<sequence>MNQSPHATPPTFKKTTILPLMTAATTLRPSPSKRRHQKYRSITDIMNKKDDDDYKCDECGSGDDQLLLCDKCDKGYHLTCHRPVVVRVPIGPWFCRSCSDHRPLIKSFSQSKIFDFFKIKKCCTASSLKRISPQDSRRRRKRIVHHKRRRKLLPYAPSEETAQRLKQMRSLASALTSLNMEYSDHLTYSFDRAPRSANLSVFEKGGMQVLSKEDTETLEYCRAMLKRGECPPLLVIFDSCEGYTVEADGPIKDLTLITEYIGDVDYIKNREHDDCDSMMTLLLASNPSKSLVICPDKRGNIARFINGINNFTPEAKKKQNLKCVRYSVNGECRVLLVATRDIAKGERLYYDYNGYEHEYPTHHFV</sequence>
<dbReference type="GO" id="GO:0008270">
    <property type="term" value="F:zinc ion binding"/>
    <property type="evidence" value="ECO:0007669"/>
    <property type="project" value="UniProtKB-KW"/>
</dbReference>
<dbReference type="GO" id="GO:0140953">
    <property type="term" value="F:histone H3K27 monomethyltransferase activity"/>
    <property type="evidence" value="ECO:0007669"/>
    <property type="project" value="UniProtKB-EC"/>
</dbReference>
<keyword evidence="6 12" id="KW-0863">Zinc-finger</keyword>
<dbReference type="EMBL" id="PKPP01006237">
    <property type="protein sequence ID" value="PWA57185.1"/>
    <property type="molecule type" value="Genomic_DNA"/>
</dbReference>
<keyword evidence="3 15" id="KW-0808">Transferase</keyword>
<proteinExistence type="predicted"/>
<dbReference type="SUPFAM" id="SSF57903">
    <property type="entry name" value="FYVE/PHD zinc finger"/>
    <property type="match status" value="1"/>
</dbReference>
<evidence type="ECO:0000256" key="8">
    <source>
        <dbReference type="ARBA" id="ARBA00022853"/>
    </source>
</evidence>
<dbReference type="Gene3D" id="2.170.270.10">
    <property type="entry name" value="SET domain"/>
    <property type="match status" value="1"/>
</dbReference>
<comment type="catalytic activity">
    <reaction evidence="10">
        <text>L-lysyl(27)-[histone H3] + S-adenosyl-L-methionine = N(6)-methyl-L-lysyl(27)-[histone H3] + S-adenosyl-L-homocysteine + H(+)</text>
        <dbReference type="Rhea" id="RHEA:60296"/>
        <dbReference type="Rhea" id="RHEA-COMP:15544"/>
        <dbReference type="Rhea" id="RHEA-COMP:15548"/>
        <dbReference type="ChEBI" id="CHEBI:15378"/>
        <dbReference type="ChEBI" id="CHEBI:29969"/>
        <dbReference type="ChEBI" id="CHEBI:57856"/>
        <dbReference type="ChEBI" id="CHEBI:59789"/>
        <dbReference type="ChEBI" id="CHEBI:61929"/>
        <dbReference type="EC" id="2.1.1.369"/>
    </reaction>
</comment>
<dbReference type="GO" id="GO:0051726">
    <property type="term" value="P:regulation of cell cycle"/>
    <property type="evidence" value="ECO:0007669"/>
    <property type="project" value="UniProtKB-ARBA"/>
</dbReference>
<evidence type="ECO:0000256" key="9">
    <source>
        <dbReference type="ARBA" id="ARBA00023242"/>
    </source>
</evidence>
<evidence type="ECO:0000256" key="11">
    <source>
        <dbReference type="ARBA" id="ARBA00066815"/>
    </source>
</evidence>
<evidence type="ECO:0000256" key="7">
    <source>
        <dbReference type="ARBA" id="ARBA00022833"/>
    </source>
</evidence>
<gene>
    <name evidence="15" type="ORF">CTI12_AA414040</name>
</gene>
<keyword evidence="7" id="KW-0862">Zinc</keyword>
<accession>A0A2U1M7E1</accession>
<keyword evidence="16" id="KW-1185">Reference proteome</keyword>
<dbReference type="InterPro" id="IPR019787">
    <property type="entry name" value="Znf_PHD-finger"/>
</dbReference>
<dbReference type="PROSITE" id="PS01359">
    <property type="entry name" value="ZF_PHD_1"/>
    <property type="match status" value="1"/>
</dbReference>
<dbReference type="SMART" id="SM00317">
    <property type="entry name" value="SET"/>
    <property type="match status" value="1"/>
</dbReference>
<dbReference type="PROSITE" id="PS50016">
    <property type="entry name" value="ZF_PHD_2"/>
    <property type="match status" value="1"/>
</dbReference>
<evidence type="ECO:0000256" key="1">
    <source>
        <dbReference type="ARBA" id="ARBA00004123"/>
    </source>
</evidence>
<keyword evidence="8" id="KW-0156">Chromatin regulator</keyword>
<dbReference type="InterPro" id="IPR001965">
    <property type="entry name" value="Znf_PHD"/>
</dbReference>
<dbReference type="InterPro" id="IPR001214">
    <property type="entry name" value="SET_dom"/>
</dbReference>
<dbReference type="PROSITE" id="PS50280">
    <property type="entry name" value="SET"/>
    <property type="match status" value="1"/>
</dbReference>
<dbReference type="InterPro" id="IPR011011">
    <property type="entry name" value="Znf_FYVE_PHD"/>
</dbReference>
<dbReference type="PANTHER" id="PTHR48458:SF1">
    <property type="entry name" value="SET DOMAIN-CONTAINING PROTEIN"/>
    <property type="match status" value="1"/>
</dbReference>
<evidence type="ECO:0000259" key="13">
    <source>
        <dbReference type="PROSITE" id="PS50016"/>
    </source>
</evidence>
<keyword evidence="9" id="KW-0539">Nucleus</keyword>
<feature type="domain" description="SET" evidence="14">
    <location>
        <begin position="232"/>
        <end position="353"/>
    </location>
</feature>
<dbReference type="PANTHER" id="PTHR48458">
    <property type="entry name" value="SET DOMAIN-CONTAINING PROTEIN"/>
    <property type="match status" value="1"/>
</dbReference>
<comment type="caution">
    <text evidence="15">The sequence shown here is derived from an EMBL/GenBank/DDBJ whole genome shotgun (WGS) entry which is preliminary data.</text>
</comment>
<evidence type="ECO:0000256" key="5">
    <source>
        <dbReference type="ARBA" id="ARBA00022723"/>
    </source>
</evidence>
<evidence type="ECO:0000256" key="10">
    <source>
        <dbReference type="ARBA" id="ARBA00052048"/>
    </source>
</evidence>
<dbReference type="SMART" id="SM00249">
    <property type="entry name" value="PHD"/>
    <property type="match status" value="1"/>
</dbReference>